<reference evidence="2" key="1">
    <citation type="submission" date="2023-06" db="EMBL/GenBank/DDBJ databases">
        <title>Genomic of Parafulvivirga corallium.</title>
        <authorList>
            <person name="Wang G."/>
        </authorList>
    </citation>
    <scope>NUCLEOTIDE SEQUENCE</scope>
    <source>
        <strain evidence="2">BMA10</strain>
    </source>
</reference>
<feature type="transmembrane region" description="Helical" evidence="1">
    <location>
        <begin position="235"/>
        <end position="255"/>
    </location>
</feature>
<dbReference type="RefSeq" id="WP_346755237.1">
    <property type="nucleotide sequence ID" value="NZ_JAUJEA010000015.1"/>
</dbReference>
<dbReference type="Pfam" id="PF26314">
    <property type="entry name" value="MptA_B_family"/>
    <property type="match status" value="1"/>
</dbReference>
<feature type="transmembrane region" description="Helical" evidence="1">
    <location>
        <begin position="65"/>
        <end position="84"/>
    </location>
</feature>
<evidence type="ECO:0000256" key="1">
    <source>
        <dbReference type="SAM" id="Phobius"/>
    </source>
</evidence>
<feature type="transmembrane region" description="Helical" evidence="1">
    <location>
        <begin position="327"/>
        <end position="349"/>
    </location>
</feature>
<feature type="transmembrane region" description="Helical" evidence="1">
    <location>
        <begin position="203"/>
        <end position="229"/>
    </location>
</feature>
<accession>A0ABT8KWP3</accession>
<gene>
    <name evidence="2" type="ORF">QQ008_27785</name>
</gene>
<feature type="transmembrane region" description="Helical" evidence="1">
    <location>
        <begin position="267"/>
        <end position="286"/>
    </location>
</feature>
<dbReference type="EMBL" id="JAUJEA010000015">
    <property type="protein sequence ID" value="MDN5205216.1"/>
    <property type="molecule type" value="Genomic_DNA"/>
</dbReference>
<keyword evidence="1" id="KW-0472">Membrane</keyword>
<keyword evidence="3" id="KW-1185">Reference proteome</keyword>
<dbReference type="Proteomes" id="UP001172082">
    <property type="component" value="Unassembled WGS sequence"/>
</dbReference>
<feature type="transmembrane region" description="Helical" evidence="1">
    <location>
        <begin position="417"/>
        <end position="437"/>
    </location>
</feature>
<keyword evidence="1" id="KW-1133">Transmembrane helix</keyword>
<comment type="caution">
    <text evidence="2">The sequence shown here is derived from an EMBL/GenBank/DDBJ whole genome shotgun (WGS) entry which is preliminary data.</text>
</comment>
<feature type="transmembrane region" description="Helical" evidence="1">
    <location>
        <begin position="392"/>
        <end position="411"/>
    </location>
</feature>
<feature type="transmembrane region" description="Helical" evidence="1">
    <location>
        <begin position="12"/>
        <end position="30"/>
    </location>
</feature>
<evidence type="ECO:0000313" key="2">
    <source>
        <dbReference type="EMBL" id="MDN5205216.1"/>
    </source>
</evidence>
<name>A0ABT8KWP3_9BACT</name>
<evidence type="ECO:0000313" key="3">
    <source>
        <dbReference type="Proteomes" id="UP001172082"/>
    </source>
</evidence>
<organism evidence="2 3">
    <name type="scientific">Splendidivirga corallicola</name>
    <dbReference type="NCBI Taxonomy" id="3051826"/>
    <lineage>
        <taxon>Bacteria</taxon>
        <taxon>Pseudomonadati</taxon>
        <taxon>Bacteroidota</taxon>
        <taxon>Cytophagia</taxon>
        <taxon>Cytophagales</taxon>
        <taxon>Splendidivirgaceae</taxon>
        <taxon>Splendidivirga</taxon>
    </lineage>
</organism>
<proteinExistence type="predicted"/>
<feature type="transmembrane region" description="Helical" evidence="1">
    <location>
        <begin position="159"/>
        <end position="182"/>
    </location>
</feature>
<protein>
    <submittedName>
        <fullName evidence="2">Glycosyltransferase 87 family protein</fullName>
    </submittedName>
</protein>
<sequence>MLHNSESKSNYLIYFLFISSFALYILISYFTKREDSFILLPVYSCLFFIYLGIYRLIQSTDHIKLALYFSIIFRVALLLLIPNLSDDFYRFIWDGRLINEGINPFVHLPNYYIENLTQAPEGITKELYDKLNSKEYFTIYPPVNQFVFMLAALISPKSILGSVLVMRVLIIAAEVGSIVLIGKLLGHYQLNPKNVLLYALNPLVILELSGSLHFEAIAIFFLLLAVWAWEMRKKLGAAFYIALSICTKLIPLIFLPLFLTREKFKKVVFFYLIVGGTIVLLFVPLLNADFINGLTSSFSLYFQKFEFNAGIYYIIREIGYFVKGYNIIQTAGKYLALATFISIITFTFFEGRKKHNLPTAFFWVYFLYLIFVTTLHPWYVVPLVAFSVFTNFRFPVLWSGLIFFTYLNYLNGSYHENLWVVGVEYIATFGFLIFELIKRLPGRKLKLV</sequence>
<feature type="transmembrane region" description="Helical" evidence="1">
    <location>
        <begin position="36"/>
        <end position="53"/>
    </location>
</feature>
<feature type="transmembrane region" description="Helical" evidence="1">
    <location>
        <begin position="361"/>
        <end position="380"/>
    </location>
</feature>
<keyword evidence="1" id="KW-0812">Transmembrane</keyword>